<evidence type="ECO:0000256" key="3">
    <source>
        <dbReference type="ARBA" id="ARBA00022729"/>
    </source>
</evidence>
<dbReference type="InterPro" id="IPR033985">
    <property type="entry name" value="SusD-like_N"/>
</dbReference>
<keyword evidence="3" id="KW-0732">Signal</keyword>
<dbReference type="Pfam" id="PF14322">
    <property type="entry name" value="SusD-like_3"/>
    <property type="match status" value="1"/>
</dbReference>
<keyword evidence="5" id="KW-0998">Cell outer membrane</keyword>
<dbReference type="SUPFAM" id="SSF48452">
    <property type="entry name" value="TPR-like"/>
    <property type="match status" value="1"/>
</dbReference>
<evidence type="ECO:0000313" key="8">
    <source>
        <dbReference type="EMBL" id="MCO6024696.1"/>
    </source>
</evidence>
<keyword evidence="4" id="KW-0472">Membrane</keyword>
<evidence type="ECO:0000259" key="6">
    <source>
        <dbReference type="Pfam" id="PF07980"/>
    </source>
</evidence>
<evidence type="ECO:0000256" key="4">
    <source>
        <dbReference type="ARBA" id="ARBA00023136"/>
    </source>
</evidence>
<accession>A0ABT1BUD1</accession>
<dbReference type="Proteomes" id="UP001204015">
    <property type="component" value="Unassembled WGS sequence"/>
</dbReference>
<evidence type="ECO:0000256" key="1">
    <source>
        <dbReference type="ARBA" id="ARBA00004442"/>
    </source>
</evidence>
<organism evidence="8 9">
    <name type="scientific">Segatella cerevisiae</name>
    <dbReference type="NCBI Taxonomy" id="2053716"/>
    <lineage>
        <taxon>Bacteria</taxon>
        <taxon>Pseudomonadati</taxon>
        <taxon>Bacteroidota</taxon>
        <taxon>Bacteroidia</taxon>
        <taxon>Bacteroidales</taxon>
        <taxon>Prevotellaceae</taxon>
        <taxon>Segatella</taxon>
    </lineage>
</organism>
<evidence type="ECO:0000313" key="9">
    <source>
        <dbReference type="Proteomes" id="UP001204015"/>
    </source>
</evidence>
<feature type="domain" description="SusD-like N-terminal" evidence="7">
    <location>
        <begin position="25"/>
        <end position="246"/>
    </location>
</feature>
<dbReference type="Pfam" id="PF07980">
    <property type="entry name" value="SusD_RagB"/>
    <property type="match status" value="1"/>
</dbReference>
<protein>
    <submittedName>
        <fullName evidence="8">RagB/SusD family nutrient uptake outer membrane protein</fullName>
    </submittedName>
</protein>
<dbReference type="PROSITE" id="PS51257">
    <property type="entry name" value="PROKAR_LIPOPROTEIN"/>
    <property type="match status" value="1"/>
</dbReference>
<evidence type="ECO:0000259" key="7">
    <source>
        <dbReference type="Pfam" id="PF14322"/>
    </source>
</evidence>
<dbReference type="Gene3D" id="1.25.40.390">
    <property type="match status" value="1"/>
</dbReference>
<keyword evidence="9" id="KW-1185">Reference proteome</keyword>
<dbReference type="InterPro" id="IPR012944">
    <property type="entry name" value="SusD_RagB_dom"/>
</dbReference>
<dbReference type="EMBL" id="JAMXLY010000005">
    <property type="protein sequence ID" value="MCO6024696.1"/>
    <property type="molecule type" value="Genomic_DNA"/>
</dbReference>
<gene>
    <name evidence="8" type="ORF">NG821_02370</name>
</gene>
<dbReference type="InterPro" id="IPR011990">
    <property type="entry name" value="TPR-like_helical_dom_sf"/>
</dbReference>
<proteinExistence type="inferred from homology"/>
<evidence type="ECO:0000256" key="2">
    <source>
        <dbReference type="ARBA" id="ARBA00006275"/>
    </source>
</evidence>
<dbReference type="RefSeq" id="WP_252760056.1">
    <property type="nucleotide sequence ID" value="NZ_JAMXLY010000005.1"/>
</dbReference>
<sequence>MKHLKSYIILGVLFLSIGLSSCTDYLDKSPESDISETDAYKNFTNFQGFAEELYNCVPDFAKGYWTNSFNWGEDEIMNVGIDYHMCYKIDQGDFWGWQSKYDGWQCGWMDRSNNSTSGDRFSHSLWPLAWYGIRKCNLGIENLDKMSGTDEEKNLIAGQLYFFRGWFHFELMQYVGGLPYINKVLSSSEKLTLPRLSYQACADSAAKDFQKAADLLPVNWDNTTIGKQTLGKNQLRITKVTALAYLGKDLLWAGSPLMNKVSKGIADYDKEYCRRAADAFGKLLNIVDGGNTQYGLLPWSQYSDNFYTIDQNHKMPGESVDNTITEAIFRGPSYGWNDSNWRQSKCYGGKILTQDGVTFLPTANYVNYFGMANGLPLSDSESGFDKTHPFKNRDPRFYNDFIYDGCKVIKGTLSASNEKYRYADLQTGGNLRDVKYDSRTGYLMYKFIDRTCNQFDDGYGWSHGFHLHIPWMRLADVYLMYAEAAAEATGSATGKVTSSLTAVDAVNKIRKRAGVADVATKYTTTLDGFMGELRRERAVELAYEGHRFNDLRRWLLLDKYPYNIKTSQEFLRVGDINKSDPSQDQVSGWSESLILKRNFTEKHYWFPMKESDVQQYKGFSQNPGW</sequence>
<comment type="subcellular location">
    <subcellularLocation>
        <location evidence="1">Cell outer membrane</location>
    </subcellularLocation>
</comment>
<comment type="similarity">
    <text evidence="2">Belongs to the SusD family.</text>
</comment>
<name>A0ABT1BUD1_9BACT</name>
<reference evidence="8 9" key="1">
    <citation type="submission" date="2022-06" db="EMBL/GenBank/DDBJ databases">
        <title>A taxonomic note on the genus Prevotella: Description of four novel genera and emended description of the genera Hallella and Xylanibacter.</title>
        <authorList>
            <person name="Hitch T.C.A."/>
        </authorList>
    </citation>
    <scope>NUCLEOTIDE SEQUENCE [LARGE SCALE GENOMIC DNA]</scope>
    <source>
        <strain evidence="8 9">DSM 100619</strain>
    </source>
</reference>
<evidence type="ECO:0000256" key="5">
    <source>
        <dbReference type="ARBA" id="ARBA00023237"/>
    </source>
</evidence>
<comment type="caution">
    <text evidence="8">The sequence shown here is derived from an EMBL/GenBank/DDBJ whole genome shotgun (WGS) entry which is preliminary data.</text>
</comment>
<feature type="domain" description="RagB/SusD" evidence="6">
    <location>
        <begin position="339"/>
        <end position="625"/>
    </location>
</feature>